<evidence type="ECO:0000313" key="2">
    <source>
        <dbReference type="EMBL" id="MDU9001904.1"/>
    </source>
</evidence>
<keyword evidence="3" id="KW-1185">Reference proteome</keyword>
<feature type="domain" description="FhaA N-terminal" evidence="1">
    <location>
        <begin position="5"/>
        <end position="108"/>
    </location>
</feature>
<evidence type="ECO:0000313" key="3">
    <source>
        <dbReference type="Proteomes" id="UP001257627"/>
    </source>
</evidence>
<dbReference type="Gene3D" id="3.30.2320.60">
    <property type="entry name" value="FhaA, phosphopeptide-binding domain (DUF3662)"/>
    <property type="match status" value="1"/>
</dbReference>
<dbReference type="InterPro" id="IPR042287">
    <property type="entry name" value="FhaA_N_sf"/>
</dbReference>
<accession>A0ABU3V820</accession>
<sequence length="137" mass="15515">MGFLESSERVMERWTTNLWGFLLPAKQERGEAVAMLLRQCDDNALIVGRQRVVVPNAFVIELLPEIHQQLSESAWPVEPVLVNQVRRHAAEQGYTFAGPVVVDLRPAPGDATLRFHIHSRITPAERQPQPMGTHMTR</sequence>
<dbReference type="RefSeq" id="WP_266945459.1">
    <property type="nucleotide sequence ID" value="NZ_JAPEMK010000005.1"/>
</dbReference>
<protein>
    <submittedName>
        <fullName evidence="2">DUF3662 domain-containing protein</fullName>
    </submittedName>
</protein>
<dbReference type="EMBL" id="JARAKF010000006">
    <property type="protein sequence ID" value="MDU9001904.1"/>
    <property type="molecule type" value="Genomic_DNA"/>
</dbReference>
<proteinExistence type="predicted"/>
<gene>
    <name evidence="2" type="ORF">PU648_58930</name>
</gene>
<dbReference type="InterPro" id="IPR022128">
    <property type="entry name" value="FhaA_N"/>
</dbReference>
<reference evidence="2 3" key="1">
    <citation type="submission" date="2023-02" db="EMBL/GenBank/DDBJ databases">
        <authorList>
            <person name="Maleckis M."/>
        </authorList>
    </citation>
    <scope>NUCLEOTIDE SEQUENCE [LARGE SCALE GENOMIC DNA]</scope>
    <source>
        <strain evidence="2 3">P8-A2</strain>
    </source>
</reference>
<name>A0ABU3V820_9ACTN</name>
<dbReference type="Proteomes" id="UP001257627">
    <property type="component" value="Unassembled WGS sequence"/>
</dbReference>
<organism evidence="2 3">
    <name type="scientific">Streptomyces mirabilis</name>
    <dbReference type="NCBI Taxonomy" id="68239"/>
    <lineage>
        <taxon>Bacteria</taxon>
        <taxon>Bacillati</taxon>
        <taxon>Actinomycetota</taxon>
        <taxon>Actinomycetes</taxon>
        <taxon>Kitasatosporales</taxon>
        <taxon>Streptomycetaceae</taxon>
        <taxon>Streptomyces</taxon>
    </lineage>
</organism>
<comment type="caution">
    <text evidence="2">The sequence shown here is derived from an EMBL/GenBank/DDBJ whole genome shotgun (WGS) entry which is preliminary data.</text>
</comment>
<dbReference type="Pfam" id="PF12401">
    <property type="entry name" value="FhaA_N"/>
    <property type="match status" value="1"/>
</dbReference>
<evidence type="ECO:0000259" key="1">
    <source>
        <dbReference type="Pfam" id="PF12401"/>
    </source>
</evidence>